<dbReference type="RefSeq" id="WP_031588730.1">
    <property type="nucleotide sequence ID" value="NZ_JNKN01000005.1"/>
</dbReference>
<protein>
    <recommendedName>
        <fullName evidence="3">Transposon-encoded protein TnpW</fullName>
    </recommendedName>
</protein>
<sequence>MEEEKRVTKEPSHKQLIMDIGKTKYTVNLYFKQGTGETYKDKILKLIKRETEKI</sequence>
<dbReference type="InterPro" id="IPR026990">
    <property type="entry name" value="TnpW"/>
</dbReference>
<evidence type="ECO:0000313" key="2">
    <source>
        <dbReference type="Proteomes" id="UP000051841"/>
    </source>
</evidence>
<dbReference type="Pfam" id="PF14202">
    <property type="entry name" value="TnpW"/>
    <property type="match status" value="1"/>
</dbReference>
<organism evidence="1 2">
    <name type="scientific">Kandleria vitulina DSM 20405</name>
    <dbReference type="NCBI Taxonomy" id="1410657"/>
    <lineage>
        <taxon>Bacteria</taxon>
        <taxon>Bacillati</taxon>
        <taxon>Bacillota</taxon>
        <taxon>Erysipelotrichia</taxon>
        <taxon>Erysipelotrichales</taxon>
        <taxon>Coprobacillaceae</taxon>
        <taxon>Kandleria</taxon>
    </lineage>
</organism>
<keyword evidence="2" id="KW-1185">Reference proteome</keyword>
<dbReference type="EMBL" id="JQBL01000002">
    <property type="protein sequence ID" value="KRN51269.1"/>
    <property type="molecule type" value="Genomic_DNA"/>
</dbReference>
<proteinExistence type="predicted"/>
<dbReference type="Proteomes" id="UP000051841">
    <property type="component" value="Unassembled WGS sequence"/>
</dbReference>
<dbReference type="AlphaFoldDB" id="A0A0R2HLM3"/>
<evidence type="ECO:0000313" key="1">
    <source>
        <dbReference type="EMBL" id="KRN51269.1"/>
    </source>
</evidence>
<evidence type="ECO:0008006" key="3">
    <source>
        <dbReference type="Google" id="ProtNLM"/>
    </source>
</evidence>
<reference evidence="1 2" key="1">
    <citation type="journal article" date="2015" name="Genome Announc.">
        <title>Expanding the biotechnology potential of lactobacilli through comparative genomics of 213 strains and associated genera.</title>
        <authorList>
            <person name="Sun Z."/>
            <person name="Harris H.M."/>
            <person name="McCann A."/>
            <person name="Guo C."/>
            <person name="Argimon S."/>
            <person name="Zhang W."/>
            <person name="Yang X."/>
            <person name="Jeffery I.B."/>
            <person name="Cooney J.C."/>
            <person name="Kagawa T.F."/>
            <person name="Liu W."/>
            <person name="Song Y."/>
            <person name="Salvetti E."/>
            <person name="Wrobel A."/>
            <person name="Rasinkangas P."/>
            <person name="Parkhill J."/>
            <person name="Rea M.C."/>
            <person name="O'Sullivan O."/>
            <person name="Ritari J."/>
            <person name="Douillard F.P."/>
            <person name="Paul Ross R."/>
            <person name="Yang R."/>
            <person name="Briner A.E."/>
            <person name="Felis G.E."/>
            <person name="de Vos W.M."/>
            <person name="Barrangou R."/>
            <person name="Klaenhammer T.R."/>
            <person name="Caufield P.W."/>
            <person name="Cui Y."/>
            <person name="Zhang H."/>
            <person name="O'Toole P.W."/>
        </authorList>
    </citation>
    <scope>NUCLEOTIDE SEQUENCE [LARGE SCALE GENOMIC DNA]</scope>
    <source>
        <strain evidence="1 2">DSM 20405</strain>
    </source>
</reference>
<comment type="caution">
    <text evidence="1">The sequence shown here is derived from an EMBL/GenBank/DDBJ whole genome shotgun (WGS) entry which is preliminary data.</text>
</comment>
<dbReference type="PATRIC" id="fig|1410657.5.peg.766"/>
<accession>A0A0R2HLM3</accession>
<gene>
    <name evidence="1" type="ORF">IV49_GL000734</name>
</gene>
<name>A0A0R2HLM3_9FIRM</name>